<feature type="domain" description="DhaL" evidence="9">
    <location>
        <begin position="5"/>
        <end position="200"/>
    </location>
</feature>
<dbReference type="STRING" id="201973.SAMN04488025_1065"/>
<sequence length="209" mass="22740">MITLKQVESWLIEANRILQEKKAYLTELDQAIGDGDHGINLARGFQEVAKNLSDQSFPDIGALLKSAAMTLLSKVGGASGPLYGTAFLKMSTALKDKAEAAPEEFARALAEAADGIQMRGKARVGDKTMLDVWKPVADLAVQQGDRLFWEALLECSRKQMESTRDLEAKKGRAAYLGRRSVGHLDPGAVSAHYLFVALSNTMTREEAAE</sequence>
<dbReference type="PANTHER" id="PTHR28629">
    <property type="entry name" value="TRIOKINASE/FMN CYCLASE"/>
    <property type="match status" value="1"/>
</dbReference>
<dbReference type="SUPFAM" id="SSF101473">
    <property type="entry name" value="DhaL-like"/>
    <property type="match status" value="1"/>
</dbReference>
<dbReference type="GO" id="GO:0019563">
    <property type="term" value="P:glycerol catabolic process"/>
    <property type="evidence" value="ECO:0007669"/>
    <property type="project" value="TreeGrafter"/>
</dbReference>
<keyword evidence="4" id="KW-0808">Transferase</keyword>
<proteinExistence type="predicted"/>
<dbReference type="InterPro" id="IPR012737">
    <property type="entry name" value="DhaK_L_YcgS"/>
</dbReference>
<evidence type="ECO:0000313" key="10">
    <source>
        <dbReference type="EMBL" id="SFF82115.1"/>
    </source>
</evidence>
<evidence type="ECO:0000256" key="5">
    <source>
        <dbReference type="ARBA" id="ARBA00022777"/>
    </source>
</evidence>
<dbReference type="Pfam" id="PF02734">
    <property type="entry name" value="Dak2"/>
    <property type="match status" value="1"/>
</dbReference>
<comment type="subunit">
    <text evidence="7">Homodimer. The dihydroxyacetone kinase complex is composed of a homodimer of DhaM, a homodimer of DhaK and the subunit DhaL.</text>
</comment>
<dbReference type="InterPro" id="IPR004007">
    <property type="entry name" value="DhaL_dom"/>
</dbReference>
<dbReference type="Proteomes" id="UP000198661">
    <property type="component" value="Unassembled WGS sequence"/>
</dbReference>
<evidence type="ECO:0000256" key="1">
    <source>
        <dbReference type="ARBA" id="ARBA00001113"/>
    </source>
</evidence>
<dbReference type="SMART" id="SM01120">
    <property type="entry name" value="Dak2"/>
    <property type="match status" value="1"/>
</dbReference>
<protein>
    <recommendedName>
        <fullName evidence="3">phosphoenolpyruvate--glycerone phosphotransferase</fullName>
        <ecNumber evidence="3">2.7.1.121</ecNumber>
    </recommendedName>
</protein>
<name>A0A1I2LS61_9BACL</name>
<dbReference type="GO" id="GO:0005829">
    <property type="term" value="C:cytosol"/>
    <property type="evidence" value="ECO:0007669"/>
    <property type="project" value="TreeGrafter"/>
</dbReference>
<dbReference type="RefSeq" id="WP_245752069.1">
    <property type="nucleotide sequence ID" value="NZ_FOOK01000006.1"/>
</dbReference>
<keyword evidence="6" id="KW-0319">Glycerol metabolism</keyword>
<evidence type="ECO:0000313" key="11">
    <source>
        <dbReference type="Proteomes" id="UP000198661"/>
    </source>
</evidence>
<comment type="pathway">
    <text evidence="2">Polyol metabolism; glycerol degradation.</text>
</comment>
<dbReference type="EC" id="2.7.1.121" evidence="3"/>
<evidence type="ECO:0000256" key="3">
    <source>
        <dbReference type="ARBA" id="ARBA00012095"/>
    </source>
</evidence>
<evidence type="ECO:0000256" key="2">
    <source>
        <dbReference type="ARBA" id="ARBA00004745"/>
    </source>
</evidence>
<accession>A0A1I2LS61</accession>
<evidence type="ECO:0000256" key="8">
    <source>
        <dbReference type="ARBA" id="ARBA00055771"/>
    </source>
</evidence>
<dbReference type="EMBL" id="FOOK01000006">
    <property type="protein sequence ID" value="SFF82115.1"/>
    <property type="molecule type" value="Genomic_DNA"/>
</dbReference>
<comment type="catalytic activity">
    <reaction evidence="1">
        <text>dihydroxyacetone + phosphoenolpyruvate = dihydroxyacetone phosphate + pyruvate</text>
        <dbReference type="Rhea" id="RHEA:18381"/>
        <dbReference type="ChEBI" id="CHEBI:15361"/>
        <dbReference type="ChEBI" id="CHEBI:16016"/>
        <dbReference type="ChEBI" id="CHEBI:57642"/>
        <dbReference type="ChEBI" id="CHEBI:58702"/>
        <dbReference type="EC" id="2.7.1.121"/>
    </reaction>
</comment>
<dbReference type="Gene3D" id="1.25.40.340">
    <property type="match status" value="1"/>
</dbReference>
<evidence type="ECO:0000259" key="9">
    <source>
        <dbReference type="PROSITE" id="PS51480"/>
    </source>
</evidence>
<dbReference type="NCBIfam" id="TIGR02365">
    <property type="entry name" value="dha_L_ycgS"/>
    <property type="match status" value="1"/>
</dbReference>
<evidence type="ECO:0000256" key="4">
    <source>
        <dbReference type="ARBA" id="ARBA00022679"/>
    </source>
</evidence>
<dbReference type="GO" id="GO:0047324">
    <property type="term" value="F:phosphoenolpyruvate-glycerone phosphotransferase activity"/>
    <property type="evidence" value="ECO:0007669"/>
    <property type="project" value="UniProtKB-EC"/>
</dbReference>
<evidence type="ECO:0000256" key="6">
    <source>
        <dbReference type="ARBA" id="ARBA00022798"/>
    </source>
</evidence>
<dbReference type="InterPro" id="IPR036117">
    <property type="entry name" value="DhaL_dom_sf"/>
</dbReference>
<dbReference type="PROSITE" id="PS51480">
    <property type="entry name" value="DHAL"/>
    <property type="match status" value="1"/>
</dbReference>
<keyword evidence="11" id="KW-1185">Reference proteome</keyword>
<comment type="function">
    <text evidence="8">ADP-binding subunit of the dihydroxyacetone kinase, which is responsible for the phosphoenolpyruvate (PEP)-dependent phosphorylation of dihydroxyacetone. DhaL-ADP is converted to DhaL-ATP via a phosphoryl group transfer from DhaM and transmits it to dihydroxyacetone binds to DhaK.</text>
</comment>
<dbReference type="AlphaFoldDB" id="A0A1I2LS61"/>
<reference evidence="10 11" key="1">
    <citation type="submission" date="2016-10" db="EMBL/GenBank/DDBJ databases">
        <authorList>
            <person name="de Groot N.N."/>
        </authorList>
    </citation>
    <scope>NUCLEOTIDE SEQUENCE [LARGE SCALE GENOMIC DNA]</scope>
    <source>
        <strain evidence="10 11">DSM 44945</strain>
    </source>
</reference>
<evidence type="ECO:0000256" key="7">
    <source>
        <dbReference type="ARBA" id="ARBA00046577"/>
    </source>
</evidence>
<dbReference type="PANTHER" id="PTHR28629:SF4">
    <property type="entry name" value="TRIOKINASE_FMN CYCLASE"/>
    <property type="match status" value="1"/>
</dbReference>
<keyword evidence="5 10" id="KW-0418">Kinase</keyword>
<dbReference type="InterPro" id="IPR050861">
    <property type="entry name" value="Dihydroxyacetone_Kinase"/>
</dbReference>
<gene>
    <name evidence="10" type="ORF">SAMN04488025_1065</name>
</gene>
<organism evidence="10 11">
    <name type="scientific">Planifilum fulgidum</name>
    <dbReference type="NCBI Taxonomy" id="201973"/>
    <lineage>
        <taxon>Bacteria</taxon>
        <taxon>Bacillati</taxon>
        <taxon>Bacillota</taxon>
        <taxon>Bacilli</taxon>
        <taxon>Bacillales</taxon>
        <taxon>Thermoactinomycetaceae</taxon>
        <taxon>Planifilum</taxon>
    </lineage>
</organism>
<dbReference type="FunFam" id="1.25.40.340:FF:000002">
    <property type="entry name" value="Dihydroxyacetone kinase, L subunit"/>
    <property type="match status" value="1"/>
</dbReference>
<dbReference type="GO" id="GO:0004371">
    <property type="term" value="F:glycerone kinase activity"/>
    <property type="evidence" value="ECO:0007669"/>
    <property type="project" value="InterPro"/>
</dbReference>